<dbReference type="Gene3D" id="2.30.30.230">
    <property type="entry name" value="Fumarylacetoacetase, N-terminal domain"/>
    <property type="match status" value="1"/>
</dbReference>
<dbReference type="Pfam" id="PF01557">
    <property type="entry name" value="FAA_hydrolase"/>
    <property type="match status" value="1"/>
</dbReference>
<evidence type="ECO:0000256" key="6">
    <source>
        <dbReference type="ARBA" id="ARBA00022801"/>
    </source>
</evidence>
<dbReference type="RefSeq" id="WP_203772566.1">
    <property type="nucleotide sequence ID" value="NZ_BAAABO010000022.1"/>
</dbReference>
<dbReference type="EMBL" id="BOMI01000134">
    <property type="protein sequence ID" value="GID78034.1"/>
    <property type="molecule type" value="Genomic_DNA"/>
</dbReference>
<dbReference type="SUPFAM" id="SSF56529">
    <property type="entry name" value="FAH"/>
    <property type="match status" value="1"/>
</dbReference>
<sequence length="362" mass="38598">MTGFGIDNLPYGVFSVPRGERRLGVRLGNDVVDLSGLGGLFAAPSLNPLMAAGRREWTAAREAVIDHVMAGPPTIPLHDVTLHLPFEVADYTDFYSSEAHAVNTARILRPSSPELPPQWRHLPIGYHGRSSTVVVSGTPIRRPSGQLDSGVYGPTRRLDIEAEVGFVVGVPGRLIPTGSFEDHVFGVVLVNDWSARDIQAWEYRPLGPFLGKSFATSVSPWVVPLSVLTPVAPPRQDPQPLDYLRPAGPAYDLRLSISWNETPVSSPPFATMYWTAAQQLAHLTSNGASVRTGDLYASGTVSGPERGQVGSFLELTSNGAAPVTLADGSRRGYLRDGDRVEISGSSADGKIALGSVLGTVAG</sequence>
<dbReference type="InterPro" id="IPR036462">
    <property type="entry name" value="Fumarylacetoacetase_N_sf"/>
</dbReference>
<comment type="caution">
    <text evidence="13">The sequence shown here is derived from an EMBL/GenBank/DDBJ whole genome shotgun (WGS) entry which is preliminary data.</text>
</comment>
<reference evidence="13 14" key="1">
    <citation type="submission" date="2021-01" db="EMBL/GenBank/DDBJ databases">
        <title>Whole genome shotgun sequence of Actinoplanes deccanensis NBRC 13994.</title>
        <authorList>
            <person name="Komaki H."/>
            <person name="Tamura T."/>
        </authorList>
    </citation>
    <scope>NUCLEOTIDE SEQUENCE [LARGE SCALE GENOMIC DNA]</scope>
    <source>
        <strain evidence="13 14">NBRC 13994</strain>
    </source>
</reference>
<keyword evidence="10" id="KW-0585">Phenylalanine catabolism</keyword>
<evidence type="ECO:0000256" key="2">
    <source>
        <dbReference type="ARBA" id="ARBA00001946"/>
    </source>
</evidence>
<keyword evidence="9" id="KW-0828">Tyrosine catabolism</keyword>
<feature type="domain" description="Fumarylacetoacetase-like C-terminal" evidence="11">
    <location>
        <begin position="95"/>
        <end position="344"/>
    </location>
</feature>
<evidence type="ECO:0000256" key="5">
    <source>
        <dbReference type="ARBA" id="ARBA00022723"/>
    </source>
</evidence>
<evidence type="ECO:0000259" key="11">
    <source>
        <dbReference type="Pfam" id="PF01557"/>
    </source>
</evidence>
<keyword evidence="14" id="KW-1185">Reference proteome</keyword>
<dbReference type="InterPro" id="IPR011234">
    <property type="entry name" value="Fumarylacetoacetase-like_C"/>
</dbReference>
<keyword evidence="6" id="KW-0378">Hydrolase</keyword>
<accession>A0ABQ3YDE9</accession>
<dbReference type="InterPro" id="IPR015377">
    <property type="entry name" value="Fumarylacetoacetase_N"/>
</dbReference>
<name>A0ABQ3YDE9_9ACTN</name>
<dbReference type="PANTHER" id="PTHR43069">
    <property type="entry name" value="FUMARYLACETOACETASE"/>
    <property type="match status" value="1"/>
</dbReference>
<dbReference type="InterPro" id="IPR036663">
    <property type="entry name" value="Fumarylacetoacetase_C_sf"/>
</dbReference>
<dbReference type="PANTHER" id="PTHR43069:SF2">
    <property type="entry name" value="FUMARYLACETOACETASE"/>
    <property type="match status" value="1"/>
</dbReference>
<evidence type="ECO:0000313" key="13">
    <source>
        <dbReference type="EMBL" id="GID78034.1"/>
    </source>
</evidence>
<comment type="pathway">
    <text evidence="3">Amino-acid degradation; L-phenylalanine degradation; acetoacetate and fumarate from L-phenylalanine: step 6/6.</text>
</comment>
<keyword evidence="5" id="KW-0479">Metal-binding</keyword>
<organism evidence="13 14">
    <name type="scientific">Paractinoplanes deccanensis</name>
    <dbReference type="NCBI Taxonomy" id="113561"/>
    <lineage>
        <taxon>Bacteria</taxon>
        <taxon>Bacillati</taxon>
        <taxon>Actinomycetota</taxon>
        <taxon>Actinomycetes</taxon>
        <taxon>Micromonosporales</taxon>
        <taxon>Micromonosporaceae</taxon>
        <taxon>Paractinoplanes</taxon>
    </lineage>
</organism>
<evidence type="ECO:0000256" key="4">
    <source>
        <dbReference type="ARBA" id="ARBA00012094"/>
    </source>
</evidence>
<evidence type="ECO:0000256" key="7">
    <source>
        <dbReference type="ARBA" id="ARBA00022837"/>
    </source>
</evidence>
<dbReference type="Gene3D" id="3.90.850.10">
    <property type="entry name" value="Fumarylacetoacetase-like, C-terminal domain"/>
    <property type="match status" value="1"/>
</dbReference>
<proteinExistence type="predicted"/>
<evidence type="ECO:0000256" key="1">
    <source>
        <dbReference type="ARBA" id="ARBA00001913"/>
    </source>
</evidence>
<evidence type="ECO:0000256" key="8">
    <source>
        <dbReference type="ARBA" id="ARBA00022842"/>
    </source>
</evidence>
<feature type="domain" description="Fumarylacetoacetase N-terminal" evidence="12">
    <location>
        <begin position="8"/>
        <end position="75"/>
    </location>
</feature>
<protein>
    <recommendedName>
        <fullName evidence="4">fumarylacetoacetase</fullName>
        <ecNumber evidence="4">3.7.1.2</ecNumber>
    </recommendedName>
</protein>
<keyword evidence="7" id="KW-0106">Calcium</keyword>
<evidence type="ECO:0000256" key="9">
    <source>
        <dbReference type="ARBA" id="ARBA00022878"/>
    </source>
</evidence>
<evidence type="ECO:0000256" key="3">
    <source>
        <dbReference type="ARBA" id="ARBA00004782"/>
    </source>
</evidence>
<dbReference type="Pfam" id="PF09298">
    <property type="entry name" value="FAA_hydrolase_N"/>
    <property type="match status" value="1"/>
</dbReference>
<keyword evidence="8" id="KW-0460">Magnesium</keyword>
<dbReference type="Proteomes" id="UP000609879">
    <property type="component" value="Unassembled WGS sequence"/>
</dbReference>
<dbReference type="InterPro" id="IPR005959">
    <property type="entry name" value="Fumarylacetoacetase"/>
</dbReference>
<dbReference type="EC" id="3.7.1.2" evidence="4"/>
<dbReference type="SUPFAM" id="SSF63433">
    <property type="entry name" value="Fumarylacetoacetate hydrolase, FAH, N-terminal domain"/>
    <property type="match status" value="1"/>
</dbReference>
<gene>
    <name evidence="13" type="ORF">Ade02nite_66750</name>
</gene>
<comment type="cofactor">
    <cofactor evidence="2">
        <name>Mg(2+)</name>
        <dbReference type="ChEBI" id="CHEBI:18420"/>
    </cofactor>
</comment>
<evidence type="ECO:0000259" key="12">
    <source>
        <dbReference type="Pfam" id="PF09298"/>
    </source>
</evidence>
<comment type="cofactor">
    <cofactor evidence="1">
        <name>Ca(2+)</name>
        <dbReference type="ChEBI" id="CHEBI:29108"/>
    </cofactor>
</comment>
<evidence type="ECO:0000256" key="10">
    <source>
        <dbReference type="ARBA" id="ARBA00023232"/>
    </source>
</evidence>
<evidence type="ECO:0000313" key="14">
    <source>
        <dbReference type="Proteomes" id="UP000609879"/>
    </source>
</evidence>